<dbReference type="PANTHER" id="PTHR42681:SF1">
    <property type="entry name" value="MALONYL-COA-ACYL CARRIER PROTEIN TRANSACYLASE, MITOCHONDRIAL"/>
    <property type="match status" value="1"/>
</dbReference>
<feature type="non-terminal residue" evidence="6">
    <location>
        <position position="1"/>
    </location>
</feature>
<evidence type="ECO:0000256" key="2">
    <source>
        <dbReference type="ARBA" id="ARBA00022679"/>
    </source>
</evidence>
<dbReference type="GO" id="GO:0005829">
    <property type="term" value="C:cytosol"/>
    <property type="evidence" value="ECO:0007669"/>
    <property type="project" value="TreeGrafter"/>
</dbReference>
<reference evidence="6" key="2">
    <citation type="journal article" date="2011" name="Microb. Ecol.">
        <title>Taxonomic and Functional Metagenomic Profiling of the Microbial Community in the Anoxic Sediment of a Sub-saline Shallow Lake (Laguna de Carrizo, Central Spain).</title>
        <authorList>
            <person name="Ferrer M."/>
            <person name="Guazzaroni M.E."/>
            <person name="Richter M."/>
            <person name="Garcia-Salamanca A."/>
            <person name="Yarza P."/>
            <person name="Suarez-Suarez A."/>
            <person name="Solano J."/>
            <person name="Alcaide M."/>
            <person name="van Dillewijn P."/>
            <person name="Molina-Henares M.A."/>
            <person name="Lopez-Cortes N."/>
            <person name="Al-Ramahi Y."/>
            <person name="Guerrero C."/>
            <person name="Acosta A."/>
            <person name="de Eugenio L.I."/>
            <person name="Martinez V."/>
            <person name="Marques S."/>
            <person name="Rojo F."/>
            <person name="Santero E."/>
            <person name="Genilloud O."/>
            <person name="Perez-Perez J."/>
            <person name="Rossello-Mora R."/>
            <person name="Ramos J.L."/>
        </authorList>
    </citation>
    <scope>NUCLEOTIDE SEQUENCE</scope>
</reference>
<gene>
    <name evidence="6" type="ORF">LDC_2205</name>
</gene>
<evidence type="ECO:0000256" key="5">
    <source>
        <dbReference type="SAM" id="MobiDB-lite"/>
    </source>
</evidence>
<organism evidence="6">
    <name type="scientific">sediment metagenome</name>
    <dbReference type="NCBI Taxonomy" id="749907"/>
    <lineage>
        <taxon>unclassified sequences</taxon>
        <taxon>metagenomes</taxon>
        <taxon>ecological metagenomes</taxon>
    </lineage>
</organism>
<dbReference type="GO" id="GO:0006633">
    <property type="term" value="P:fatty acid biosynthetic process"/>
    <property type="evidence" value="ECO:0007669"/>
    <property type="project" value="TreeGrafter"/>
</dbReference>
<sequence>VVEAGQAIHEFGRTGDYEMASIFGIPNREVETLCREREGVYIANYNATGHAVVSGLRPAVEAVCRAALERDCYEVRPLGTGVPLHTPLMRPVSRRLAGTLGGLTVAPPRATVFCPYRVARSRRPTSPAHSPSTSASPCASRPWSRRLSGRGSG</sequence>
<comment type="catalytic activity">
    <reaction evidence="4">
        <text>holo-[ACP] + malonyl-CoA = malonyl-[ACP] + CoA</text>
        <dbReference type="Rhea" id="RHEA:41792"/>
        <dbReference type="Rhea" id="RHEA-COMP:9623"/>
        <dbReference type="Rhea" id="RHEA-COMP:9685"/>
        <dbReference type="ChEBI" id="CHEBI:57287"/>
        <dbReference type="ChEBI" id="CHEBI:57384"/>
        <dbReference type="ChEBI" id="CHEBI:64479"/>
        <dbReference type="ChEBI" id="CHEBI:78449"/>
        <dbReference type="EC" id="2.3.1.39"/>
    </reaction>
</comment>
<accession>D9PKY4</accession>
<dbReference type="SUPFAM" id="SSF52151">
    <property type="entry name" value="FabD/lysophospholipase-like"/>
    <property type="match status" value="1"/>
</dbReference>
<dbReference type="PANTHER" id="PTHR42681">
    <property type="entry name" value="MALONYL-COA-ACYL CARRIER PROTEIN TRANSACYLASE, MITOCHONDRIAL"/>
    <property type="match status" value="1"/>
</dbReference>
<protein>
    <recommendedName>
        <fullName evidence="1">[acyl-carrier-protein] S-malonyltransferase</fullName>
        <ecNumber evidence="1">2.3.1.39</ecNumber>
    </recommendedName>
</protein>
<dbReference type="EMBL" id="ADZX01000657">
    <property type="protein sequence ID" value="EFK95781.1"/>
    <property type="molecule type" value="Genomic_DNA"/>
</dbReference>
<dbReference type="InterPro" id="IPR016035">
    <property type="entry name" value="Acyl_Trfase/lysoPLipase"/>
</dbReference>
<evidence type="ECO:0000313" key="6">
    <source>
        <dbReference type="EMBL" id="EFK95781.1"/>
    </source>
</evidence>
<evidence type="ECO:0000256" key="4">
    <source>
        <dbReference type="ARBA" id="ARBA00048462"/>
    </source>
</evidence>
<dbReference type="AlphaFoldDB" id="D9PKY4"/>
<name>D9PKY4_9ZZZZ</name>
<dbReference type="InterPro" id="IPR016036">
    <property type="entry name" value="Malonyl_transacylase_ACP-bd"/>
</dbReference>
<feature type="region of interest" description="Disordered" evidence="5">
    <location>
        <begin position="122"/>
        <end position="153"/>
    </location>
</feature>
<dbReference type="EC" id="2.3.1.39" evidence="1"/>
<dbReference type="Gene3D" id="3.30.70.250">
    <property type="entry name" value="Malonyl-CoA ACP transacylase, ACP-binding"/>
    <property type="match status" value="1"/>
</dbReference>
<dbReference type="SUPFAM" id="SSF55048">
    <property type="entry name" value="Probable ACP-binding domain of malonyl-CoA ACP transacylase"/>
    <property type="match status" value="1"/>
</dbReference>
<keyword evidence="2" id="KW-0808">Transferase</keyword>
<feature type="compositionally biased region" description="Basic residues" evidence="5">
    <location>
        <begin position="143"/>
        <end position="153"/>
    </location>
</feature>
<keyword evidence="3" id="KW-0012">Acyltransferase</keyword>
<evidence type="ECO:0000256" key="1">
    <source>
        <dbReference type="ARBA" id="ARBA00013258"/>
    </source>
</evidence>
<dbReference type="InterPro" id="IPR050858">
    <property type="entry name" value="Mal-CoA-ACP_Trans/PKS_FabD"/>
</dbReference>
<dbReference type="GO" id="GO:0004314">
    <property type="term" value="F:[acyl-carrier-protein] S-malonyltransferase activity"/>
    <property type="evidence" value="ECO:0007669"/>
    <property type="project" value="UniProtKB-EC"/>
</dbReference>
<proteinExistence type="predicted"/>
<evidence type="ECO:0000256" key="3">
    <source>
        <dbReference type="ARBA" id="ARBA00023315"/>
    </source>
</evidence>
<dbReference type="Gene3D" id="3.40.366.10">
    <property type="entry name" value="Malonyl-Coenzyme A Acyl Carrier Protein, domain 2"/>
    <property type="match status" value="1"/>
</dbReference>
<feature type="compositionally biased region" description="Low complexity" evidence="5">
    <location>
        <begin position="124"/>
        <end position="142"/>
    </location>
</feature>
<comment type="caution">
    <text evidence="6">The sequence shown here is derived from an EMBL/GenBank/DDBJ whole genome shotgun (WGS) entry which is preliminary data.</text>
</comment>
<dbReference type="InterPro" id="IPR001227">
    <property type="entry name" value="Ac_transferase_dom_sf"/>
</dbReference>
<reference evidence="6" key="1">
    <citation type="submission" date="2010-07" db="EMBL/GenBank/DDBJ databases">
        <authorList>
            <consortium name="CONSOLIDER consortium CSD2007-00005"/>
            <person name="Guazzaroni M.-E."/>
            <person name="Richter M."/>
            <person name="Garcia-Salamanca A."/>
            <person name="Yarza P."/>
            <person name="Ferrer M."/>
        </authorList>
    </citation>
    <scope>NUCLEOTIDE SEQUENCE</scope>
</reference>